<dbReference type="WBParaSite" id="Minc3s00100g04550">
    <property type="protein sequence ID" value="Minc3s00100g04550"/>
    <property type="gene ID" value="Minc3s00100g04550"/>
</dbReference>
<dbReference type="Proteomes" id="UP000887563">
    <property type="component" value="Unplaced"/>
</dbReference>
<protein>
    <submittedName>
        <fullName evidence="2">Uncharacterized protein</fullName>
    </submittedName>
</protein>
<reference evidence="2" key="1">
    <citation type="submission" date="2022-11" db="UniProtKB">
        <authorList>
            <consortium name="WormBaseParasite"/>
        </authorList>
    </citation>
    <scope>IDENTIFICATION</scope>
</reference>
<accession>A0A914KSR2</accession>
<evidence type="ECO:0000313" key="1">
    <source>
        <dbReference type="Proteomes" id="UP000887563"/>
    </source>
</evidence>
<name>A0A914KSR2_MELIC</name>
<dbReference type="AlphaFoldDB" id="A0A914KSR2"/>
<sequence>MSSTIPSRPAITKRSLFKEKVIVCREVLEKVHADCFINFCCPDSSFRVYESIQRLSIHLRFMSHIKVYVFRRMHKLLI</sequence>
<organism evidence="1 2">
    <name type="scientific">Meloidogyne incognita</name>
    <name type="common">Southern root-knot nematode worm</name>
    <name type="synonym">Oxyuris incognita</name>
    <dbReference type="NCBI Taxonomy" id="6306"/>
    <lineage>
        <taxon>Eukaryota</taxon>
        <taxon>Metazoa</taxon>
        <taxon>Ecdysozoa</taxon>
        <taxon>Nematoda</taxon>
        <taxon>Chromadorea</taxon>
        <taxon>Rhabditida</taxon>
        <taxon>Tylenchina</taxon>
        <taxon>Tylenchomorpha</taxon>
        <taxon>Tylenchoidea</taxon>
        <taxon>Meloidogynidae</taxon>
        <taxon>Meloidogyninae</taxon>
        <taxon>Meloidogyne</taxon>
        <taxon>Meloidogyne incognita group</taxon>
    </lineage>
</organism>
<keyword evidence="1" id="KW-1185">Reference proteome</keyword>
<proteinExistence type="predicted"/>
<evidence type="ECO:0000313" key="2">
    <source>
        <dbReference type="WBParaSite" id="Minc3s00100g04550"/>
    </source>
</evidence>